<gene>
    <name evidence="5" type="primary">LOC107417115</name>
</gene>
<feature type="domain" description="Cytochrome b6-f complex iron-sulfur subunit-like transmembrane anchor" evidence="3">
    <location>
        <begin position="54"/>
        <end position="95"/>
    </location>
</feature>
<reference evidence="5" key="1">
    <citation type="submission" date="2025-08" db="UniProtKB">
        <authorList>
            <consortium name="RefSeq"/>
        </authorList>
    </citation>
    <scope>IDENTIFICATION</scope>
    <source>
        <tissue evidence="5">Seedling</tissue>
    </source>
</reference>
<dbReference type="Pfam" id="PF25471">
    <property type="entry name" value="TM_PetC"/>
    <property type="match status" value="1"/>
</dbReference>
<dbReference type="Gene3D" id="1.20.5.700">
    <property type="entry name" value="Single helix bin"/>
    <property type="match status" value="1"/>
</dbReference>
<proteinExistence type="predicted"/>
<feature type="transmembrane region" description="Helical" evidence="2">
    <location>
        <begin position="68"/>
        <end position="90"/>
    </location>
</feature>
<dbReference type="SUPFAM" id="SSF81502">
    <property type="entry name" value="ISP transmembrane anchor"/>
    <property type="match status" value="1"/>
</dbReference>
<keyword evidence="2" id="KW-0472">Membrane</keyword>
<evidence type="ECO:0000259" key="3">
    <source>
        <dbReference type="Pfam" id="PF25471"/>
    </source>
</evidence>
<dbReference type="AlphaFoldDB" id="A0A6P4A5V8"/>
<dbReference type="GeneID" id="107417115"/>
<accession>A0A6P4A5V8</accession>
<dbReference type="InterPro" id="IPR057415">
    <property type="entry name" value="TM_PetC"/>
</dbReference>
<dbReference type="RefSeq" id="XP_015881165.3">
    <property type="nucleotide sequence ID" value="XM_016025679.4"/>
</dbReference>
<dbReference type="FunFam" id="1.20.5.700:FF:000002">
    <property type="entry name" value="Cytochrome b6-f complex iron-sulfur subunit"/>
    <property type="match status" value="1"/>
</dbReference>
<name>A0A6P4A5V8_ZIZJJ</name>
<dbReference type="InParanoid" id="A0A6P4A5V8"/>
<comment type="subcellular location">
    <subcellularLocation>
        <location evidence="1">Membrane</location>
        <topology evidence="1">Single-pass membrane protein</topology>
    </subcellularLocation>
</comment>
<keyword evidence="4" id="KW-1185">Reference proteome</keyword>
<dbReference type="GO" id="GO:0016020">
    <property type="term" value="C:membrane"/>
    <property type="evidence" value="ECO:0007669"/>
    <property type="project" value="UniProtKB-SubCell"/>
</dbReference>
<keyword evidence="2" id="KW-0812">Transmembrane</keyword>
<sequence>MASSSAILSPSIPLQLCLWKSENALVMKPRWAGNGKRKGKGMRITCQAMTAMMDDKVPDMGKRQLMNLILLGTISLPSAGMVVPYASFFVPHGEGEFVSLWTSK</sequence>
<dbReference type="Proteomes" id="UP001652623">
    <property type="component" value="Chromosome 4"/>
</dbReference>
<evidence type="ECO:0000313" key="4">
    <source>
        <dbReference type="Proteomes" id="UP001652623"/>
    </source>
</evidence>
<keyword evidence="2" id="KW-1133">Transmembrane helix</keyword>
<evidence type="ECO:0000313" key="5">
    <source>
        <dbReference type="RefSeq" id="XP_015881165.3"/>
    </source>
</evidence>
<organism evidence="4 5">
    <name type="scientific">Ziziphus jujuba</name>
    <name type="common">Chinese jujube</name>
    <name type="synonym">Ziziphus sativa</name>
    <dbReference type="NCBI Taxonomy" id="326968"/>
    <lineage>
        <taxon>Eukaryota</taxon>
        <taxon>Viridiplantae</taxon>
        <taxon>Streptophyta</taxon>
        <taxon>Embryophyta</taxon>
        <taxon>Tracheophyta</taxon>
        <taxon>Spermatophyta</taxon>
        <taxon>Magnoliopsida</taxon>
        <taxon>eudicotyledons</taxon>
        <taxon>Gunneridae</taxon>
        <taxon>Pentapetalae</taxon>
        <taxon>rosids</taxon>
        <taxon>fabids</taxon>
        <taxon>Rosales</taxon>
        <taxon>Rhamnaceae</taxon>
        <taxon>Paliureae</taxon>
        <taxon>Ziziphus</taxon>
    </lineage>
</organism>
<protein>
    <submittedName>
        <fullName evidence="5">Cytochrome b6-f complex iron-sulfur subunit, chloroplastic</fullName>
    </submittedName>
</protein>
<evidence type="ECO:0000256" key="1">
    <source>
        <dbReference type="ARBA" id="ARBA00004167"/>
    </source>
</evidence>
<dbReference type="KEGG" id="zju:107417115"/>
<evidence type="ECO:0000256" key="2">
    <source>
        <dbReference type="SAM" id="Phobius"/>
    </source>
</evidence>